<name>A0A3D9SSD4_9ACTN</name>
<keyword evidence="3" id="KW-0808">Transferase</keyword>
<dbReference type="InterPro" id="IPR011009">
    <property type="entry name" value="Kinase-like_dom_sf"/>
</dbReference>
<dbReference type="InterPro" id="IPR008271">
    <property type="entry name" value="Ser/Thr_kinase_AS"/>
</dbReference>
<evidence type="ECO:0000256" key="4">
    <source>
        <dbReference type="ARBA" id="ARBA00022741"/>
    </source>
</evidence>
<keyword evidence="5 10" id="KW-0418">Kinase</keyword>
<dbReference type="OrthoDB" id="9801841at2"/>
<dbReference type="GO" id="GO:0004674">
    <property type="term" value="F:protein serine/threonine kinase activity"/>
    <property type="evidence" value="ECO:0007669"/>
    <property type="project" value="UniProtKB-KW"/>
</dbReference>
<dbReference type="PANTHER" id="PTHR43289">
    <property type="entry name" value="MITOGEN-ACTIVATED PROTEIN KINASE KINASE KINASE 20-RELATED"/>
    <property type="match status" value="1"/>
</dbReference>
<dbReference type="Gene3D" id="1.10.510.10">
    <property type="entry name" value="Transferase(Phosphotransferase) domain 1"/>
    <property type="match status" value="1"/>
</dbReference>
<dbReference type="PROSITE" id="PS50011">
    <property type="entry name" value="PROTEIN_KINASE_DOM"/>
    <property type="match status" value="1"/>
</dbReference>
<feature type="binding site" evidence="7">
    <location>
        <position position="39"/>
    </location>
    <ligand>
        <name>ATP</name>
        <dbReference type="ChEBI" id="CHEBI:30616"/>
    </ligand>
</feature>
<evidence type="ECO:0000256" key="8">
    <source>
        <dbReference type="SAM" id="MobiDB-lite"/>
    </source>
</evidence>
<feature type="compositionally biased region" description="Low complexity" evidence="8">
    <location>
        <begin position="296"/>
        <end position="325"/>
    </location>
</feature>
<evidence type="ECO:0000256" key="6">
    <source>
        <dbReference type="ARBA" id="ARBA00022840"/>
    </source>
</evidence>
<evidence type="ECO:0000256" key="2">
    <source>
        <dbReference type="ARBA" id="ARBA00022527"/>
    </source>
</evidence>
<protein>
    <recommendedName>
        <fullName evidence="1">non-specific serine/threonine protein kinase</fullName>
        <ecNumber evidence="1">2.7.11.1</ecNumber>
    </recommendedName>
</protein>
<feature type="region of interest" description="Disordered" evidence="8">
    <location>
        <begin position="273"/>
        <end position="325"/>
    </location>
</feature>
<keyword evidence="4 7" id="KW-0547">Nucleotide-binding</keyword>
<dbReference type="PANTHER" id="PTHR43289:SF6">
    <property type="entry name" value="SERINE_THREONINE-PROTEIN KINASE NEKL-3"/>
    <property type="match status" value="1"/>
</dbReference>
<dbReference type="SUPFAM" id="SSF158791">
    <property type="entry name" value="MgtE N-terminal domain-like"/>
    <property type="match status" value="1"/>
</dbReference>
<keyword evidence="2 10" id="KW-0723">Serine/threonine-protein kinase</keyword>
<reference evidence="10 11" key="1">
    <citation type="submission" date="2018-08" db="EMBL/GenBank/DDBJ databases">
        <title>Sequencing the genomes of 1000 actinobacteria strains.</title>
        <authorList>
            <person name="Klenk H.-P."/>
        </authorList>
    </citation>
    <scope>NUCLEOTIDE SEQUENCE [LARGE SCALE GENOMIC DNA]</scope>
    <source>
        <strain evidence="10 11">DSM 43927</strain>
    </source>
</reference>
<evidence type="ECO:0000313" key="11">
    <source>
        <dbReference type="Proteomes" id="UP000256661"/>
    </source>
</evidence>
<dbReference type="Gene3D" id="1.10.220.30">
    <property type="match status" value="1"/>
</dbReference>
<dbReference type="InterPro" id="IPR000719">
    <property type="entry name" value="Prot_kinase_dom"/>
</dbReference>
<dbReference type="Pfam" id="PF00069">
    <property type="entry name" value="Pkinase"/>
    <property type="match status" value="1"/>
</dbReference>
<dbReference type="Proteomes" id="UP000256661">
    <property type="component" value="Unassembled WGS sequence"/>
</dbReference>
<accession>A0A3D9SSD4</accession>
<dbReference type="SUPFAM" id="SSF56112">
    <property type="entry name" value="Protein kinase-like (PK-like)"/>
    <property type="match status" value="1"/>
</dbReference>
<evidence type="ECO:0000313" key="10">
    <source>
        <dbReference type="EMBL" id="REE96883.1"/>
    </source>
</evidence>
<dbReference type="AlphaFoldDB" id="A0A3D9SSD4"/>
<feature type="compositionally biased region" description="Pro residues" evidence="8">
    <location>
        <begin position="276"/>
        <end position="295"/>
    </location>
</feature>
<proteinExistence type="predicted"/>
<sequence>MAEHPGDGRFERLSKLGEGGMGSVWLAWDRGLERRVALKEMRTGLLTPQGRPLVSPRRVLREARAASRLRHPNIVQILELIEGADGPLIVMEYVEGPSLAHWIEERPQSLTEVKAAEIARAVADALIVAHAEGVVHRDVKPANILIERPTRKGDPLGPRVRLIDFGNAAIEGYQVTAHSALVGTLGFVAPERFTGRSGPEGDLWSLGVTLYQAVEHRLPFQREQEAEVMYALLNEEPDPPSRARLVAPVIGGLLHKDPDRRLDAPTARDMLTRLLAPPPRPTPHPASARPEPPAAKPIEPIGPAEPAQPTRADLPSSPSAPSGFAAIVAGNPKEAVHLLSQQGPRSAAQVLDRLAAGSDAAVTVVTGMSRAFAAEMLGHARPDTAAAVLRRLAPRVAALLLARVPAGAAPSVLAAMPADDQGTMRIVQALTGGRTAARLLNDLAADQAVALLEPLEPPVVAGVLAGMSPRRAAAVLDRAPSDVSRAAVLIRELPSERTGGILDQMEPRRVAEIMLVVPAHAPRLLTSMSPRQRAKVIDHLNDGPRP</sequence>
<dbReference type="RefSeq" id="WP_116022464.1">
    <property type="nucleotide sequence ID" value="NZ_QTTT01000001.1"/>
</dbReference>
<dbReference type="PROSITE" id="PS00108">
    <property type="entry name" value="PROTEIN_KINASE_ST"/>
    <property type="match status" value="1"/>
</dbReference>
<evidence type="ECO:0000259" key="9">
    <source>
        <dbReference type="PROSITE" id="PS50011"/>
    </source>
</evidence>
<keyword evidence="11" id="KW-1185">Reference proteome</keyword>
<dbReference type="GO" id="GO:0005524">
    <property type="term" value="F:ATP binding"/>
    <property type="evidence" value="ECO:0007669"/>
    <property type="project" value="UniProtKB-UniRule"/>
</dbReference>
<dbReference type="SMART" id="SM00924">
    <property type="entry name" value="MgtE_N"/>
    <property type="match status" value="1"/>
</dbReference>
<dbReference type="PROSITE" id="PS00107">
    <property type="entry name" value="PROTEIN_KINASE_ATP"/>
    <property type="match status" value="1"/>
</dbReference>
<evidence type="ECO:0000256" key="3">
    <source>
        <dbReference type="ARBA" id="ARBA00022679"/>
    </source>
</evidence>
<evidence type="ECO:0000256" key="7">
    <source>
        <dbReference type="PROSITE-ProRule" id="PRU10141"/>
    </source>
</evidence>
<keyword evidence="6 7" id="KW-0067">ATP-binding</keyword>
<evidence type="ECO:0000256" key="1">
    <source>
        <dbReference type="ARBA" id="ARBA00012513"/>
    </source>
</evidence>
<dbReference type="EMBL" id="QTTT01000001">
    <property type="protein sequence ID" value="REE96883.1"/>
    <property type="molecule type" value="Genomic_DNA"/>
</dbReference>
<gene>
    <name evidence="10" type="ORF">DFJ69_2336</name>
</gene>
<organism evidence="10 11">
    <name type="scientific">Thermomonospora umbrina</name>
    <dbReference type="NCBI Taxonomy" id="111806"/>
    <lineage>
        <taxon>Bacteria</taxon>
        <taxon>Bacillati</taxon>
        <taxon>Actinomycetota</taxon>
        <taxon>Actinomycetes</taxon>
        <taxon>Streptosporangiales</taxon>
        <taxon>Thermomonosporaceae</taxon>
        <taxon>Thermomonospora</taxon>
    </lineage>
</organism>
<dbReference type="SMART" id="SM00220">
    <property type="entry name" value="S_TKc"/>
    <property type="match status" value="1"/>
</dbReference>
<dbReference type="EC" id="2.7.11.1" evidence="1"/>
<dbReference type="InterPro" id="IPR006668">
    <property type="entry name" value="Mg_transptr_MgtE_intracell_dom"/>
</dbReference>
<dbReference type="CDD" id="cd14014">
    <property type="entry name" value="STKc_PknB_like"/>
    <property type="match status" value="1"/>
</dbReference>
<comment type="caution">
    <text evidence="10">The sequence shown here is derived from an EMBL/GenBank/DDBJ whole genome shotgun (WGS) entry which is preliminary data.</text>
</comment>
<feature type="domain" description="Protein kinase" evidence="9">
    <location>
        <begin position="10"/>
        <end position="275"/>
    </location>
</feature>
<dbReference type="InterPro" id="IPR017441">
    <property type="entry name" value="Protein_kinase_ATP_BS"/>
</dbReference>
<dbReference type="Pfam" id="PF03448">
    <property type="entry name" value="MgtE_N"/>
    <property type="match status" value="2"/>
</dbReference>
<evidence type="ECO:0000256" key="5">
    <source>
        <dbReference type="ARBA" id="ARBA00022777"/>
    </source>
</evidence>